<dbReference type="Proteomes" id="UP001233172">
    <property type="component" value="Unassembled WGS sequence"/>
</dbReference>
<gene>
    <name evidence="1" type="ORF">Bpfe_007992</name>
</gene>
<proteinExistence type="predicted"/>
<name>A0AAD8BXT3_BIOPF</name>
<keyword evidence="2" id="KW-1185">Reference proteome</keyword>
<reference evidence="1" key="1">
    <citation type="journal article" date="2023" name="PLoS Negl. Trop. Dis.">
        <title>A genome sequence for Biomphalaria pfeifferi, the major vector snail for the human-infecting parasite Schistosoma mansoni.</title>
        <authorList>
            <person name="Bu L."/>
            <person name="Lu L."/>
            <person name="Laidemitt M.R."/>
            <person name="Zhang S.M."/>
            <person name="Mutuku M."/>
            <person name="Mkoji G."/>
            <person name="Steinauer M."/>
            <person name="Loker E.S."/>
        </authorList>
    </citation>
    <scope>NUCLEOTIDE SEQUENCE</scope>
    <source>
        <strain evidence="1">KasaAsao</strain>
    </source>
</reference>
<sequence length="155" mass="18059">MPKWKTVCYLRLTTRVQLNYCLINTQFKCHVSAHRMELISADTYNIAPRTLYPRSRHPLPLGIAPQIIHYCDFLYPPSAVIISDGQTTRCRFQGVISLEFVQNLIAHASNLRRVSLMSGKLKMAIRSRVFLLGFRLRFMYFCTWRQDLATYANIV</sequence>
<dbReference type="AlphaFoldDB" id="A0AAD8BXT3"/>
<protein>
    <submittedName>
        <fullName evidence="1">Uncharacterized protein</fullName>
    </submittedName>
</protein>
<organism evidence="1 2">
    <name type="scientific">Biomphalaria pfeifferi</name>
    <name type="common">Bloodfluke planorb</name>
    <name type="synonym">Freshwater snail</name>
    <dbReference type="NCBI Taxonomy" id="112525"/>
    <lineage>
        <taxon>Eukaryota</taxon>
        <taxon>Metazoa</taxon>
        <taxon>Spiralia</taxon>
        <taxon>Lophotrochozoa</taxon>
        <taxon>Mollusca</taxon>
        <taxon>Gastropoda</taxon>
        <taxon>Heterobranchia</taxon>
        <taxon>Euthyneura</taxon>
        <taxon>Panpulmonata</taxon>
        <taxon>Hygrophila</taxon>
        <taxon>Lymnaeoidea</taxon>
        <taxon>Planorbidae</taxon>
        <taxon>Biomphalaria</taxon>
    </lineage>
</organism>
<reference evidence="1" key="2">
    <citation type="submission" date="2023-04" db="EMBL/GenBank/DDBJ databases">
        <authorList>
            <person name="Bu L."/>
            <person name="Lu L."/>
            <person name="Laidemitt M.R."/>
            <person name="Zhang S.M."/>
            <person name="Mutuku M."/>
            <person name="Mkoji G."/>
            <person name="Steinauer M."/>
            <person name="Loker E.S."/>
        </authorList>
    </citation>
    <scope>NUCLEOTIDE SEQUENCE</scope>
    <source>
        <strain evidence="1">KasaAsao</strain>
        <tissue evidence="1">Whole Snail</tissue>
    </source>
</reference>
<evidence type="ECO:0000313" key="2">
    <source>
        <dbReference type="Proteomes" id="UP001233172"/>
    </source>
</evidence>
<evidence type="ECO:0000313" key="1">
    <source>
        <dbReference type="EMBL" id="KAK0062787.1"/>
    </source>
</evidence>
<accession>A0AAD8BXT3</accession>
<comment type="caution">
    <text evidence="1">The sequence shown here is derived from an EMBL/GenBank/DDBJ whole genome shotgun (WGS) entry which is preliminary data.</text>
</comment>
<dbReference type="EMBL" id="JASAOG010000024">
    <property type="protein sequence ID" value="KAK0062787.1"/>
    <property type="molecule type" value="Genomic_DNA"/>
</dbReference>